<evidence type="ECO:0000313" key="7">
    <source>
        <dbReference type="Proteomes" id="UP001431783"/>
    </source>
</evidence>
<comment type="similarity">
    <text evidence="1">Belongs to the UDP-glycosyltransferase family.</text>
</comment>
<protein>
    <recommendedName>
        <fullName evidence="8">UDP-glucuronosyltransferase</fullName>
    </recommendedName>
</protein>
<gene>
    <name evidence="6" type="ORF">WA026_018368</name>
</gene>
<evidence type="ECO:0000313" key="6">
    <source>
        <dbReference type="EMBL" id="KAK9892166.1"/>
    </source>
</evidence>
<evidence type="ECO:0000256" key="4">
    <source>
        <dbReference type="SAM" id="Phobius"/>
    </source>
</evidence>
<dbReference type="AlphaFoldDB" id="A0AAW1V8X1"/>
<organism evidence="6 7">
    <name type="scientific">Henosepilachna vigintioctopunctata</name>
    <dbReference type="NCBI Taxonomy" id="420089"/>
    <lineage>
        <taxon>Eukaryota</taxon>
        <taxon>Metazoa</taxon>
        <taxon>Ecdysozoa</taxon>
        <taxon>Arthropoda</taxon>
        <taxon>Hexapoda</taxon>
        <taxon>Insecta</taxon>
        <taxon>Pterygota</taxon>
        <taxon>Neoptera</taxon>
        <taxon>Endopterygota</taxon>
        <taxon>Coleoptera</taxon>
        <taxon>Polyphaga</taxon>
        <taxon>Cucujiformia</taxon>
        <taxon>Coccinelloidea</taxon>
        <taxon>Coccinellidae</taxon>
        <taxon>Epilachninae</taxon>
        <taxon>Epilachnini</taxon>
        <taxon>Henosepilachna</taxon>
    </lineage>
</organism>
<dbReference type="PANTHER" id="PTHR48043">
    <property type="entry name" value="EG:EG0003.4 PROTEIN-RELATED"/>
    <property type="match status" value="1"/>
</dbReference>
<evidence type="ECO:0000256" key="3">
    <source>
        <dbReference type="ARBA" id="ARBA00022679"/>
    </source>
</evidence>
<dbReference type="InterPro" id="IPR050271">
    <property type="entry name" value="UDP-glycosyltransferase"/>
</dbReference>
<sequence length="413" mass="47485">MLLHMLLIFSFGAVDCAKILFFTYIPSVSHQYVFQSIWKELSLRGHEVTAIATDPLHDTSLTNLREIDVSVGYKTFEKFDYSNLSSEAVGIFGTTDGFIESFMYALNLEMQTEEFQDLLKKPEDYFDLLIVETHNPTAFGIQNKFTAPMIGISSMAGANILYEFLGSPVHPILYPEVTVEQDVTDFNLSLSTKFYRLFIGLGLWLKYNFHYFQQAEIDAQKYFGKGKHHIVDTIRNLDLLLVNTNPIFSNRRPNAPNIIEYYNVHEGRRNSMNDDLQKILDDAKEGAIYFSLGTNVRFDHVQGNIKQAILEALGELPYRARVQELRSIFLDQPMSGIDRIIWWCEYVIRHKGAKHLRSPSADIPLYEYFMLDVFAVIFTALFVMYKIVIFAVRRLVGPLGGRKNKEASEKKTN</sequence>
<keyword evidence="7" id="KW-1185">Reference proteome</keyword>
<dbReference type="Proteomes" id="UP001431783">
    <property type="component" value="Unassembled WGS sequence"/>
</dbReference>
<comment type="caution">
    <text evidence="6">The sequence shown here is derived from an EMBL/GenBank/DDBJ whole genome shotgun (WGS) entry which is preliminary data.</text>
</comment>
<feature type="chain" id="PRO_5043946103" description="UDP-glucuronosyltransferase" evidence="5">
    <location>
        <begin position="17"/>
        <end position="413"/>
    </location>
</feature>
<dbReference type="EMBL" id="JARQZJ010000132">
    <property type="protein sequence ID" value="KAK9892166.1"/>
    <property type="molecule type" value="Genomic_DNA"/>
</dbReference>
<keyword evidence="4" id="KW-0472">Membrane</keyword>
<evidence type="ECO:0000256" key="2">
    <source>
        <dbReference type="ARBA" id="ARBA00022676"/>
    </source>
</evidence>
<name>A0AAW1V8X1_9CUCU</name>
<dbReference type="InterPro" id="IPR002213">
    <property type="entry name" value="UDP_glucos_trans"/>
</dbReference>
<dbReference type="Pfam" id="PF00201">
    <property type="entry name" value="UDPGT"/>
    <property type="match status" value="1"/>
</dbReference>
<keyword evidence="2" id="KW-0328">Glycosyltransferase</keyword>
<feature type="transmembrane region" description="Helical" evidence="4">
    <location>
        <begin position="368"/>
        <end position="392"/>
    </location>
</feature>
<keyword evidence="3" id="KW-0808">Transferase</keyword>
<evidence type="ECO:0000256" key="5">
    <source>
        <dbReference type="SAM" id="SignalP"/>
    </source>
</evidence>
<dbReference type="SUPFAM" id="SSF53756">
    <property type="entry name" value="UDP-Glycosyltransferase/glycogen phosphorylase"/>
    <property type="match status" value="1"/>
</dbReference>
<keyword evidence="4" id="KW-1133">Transmembrane helix</keyword>
<evidence type="ECO:0008006" key="8">
    <source>
        <dbReference type="Google" id="ProtNLM"/>
    </source>
</evidence>
<keyword evidence="4" id="KW-0812">Transmembrane</keyword>
<accession>A0AAW1V8X1</accession>
<dbReference type="GO" id="GO:0008194">
    <property type="term" value="F:UDP-glycosyltransferase activity"/>
    <property type="evidence" value="ECO:0007669"/>
    <property type="project" value="InterPro"/>
</dbReference>
<proteinExistence type="inferred from homology"/>
<feature type="signal peptide" evidence="5">
    <location>
        <begin position="1"/>
        <end position="16"/>
    </location>
</feature>
<reference evidence="6 7" key="1">
    <citation type="submission" date="2023-03" db="EMBL/GenBank/DDBJ databases">
        <title>Genome insight into feeding habits of ladybird beetles.</title>
        <authorList>
            <person name="Li H.-S."/>
            <person name="Huang Y.-H."/>
            <person name="Pang H."/>
        </authorList>
    </citation>
    <scope>NUCLEOTIDE SEQUENCE [LARGE SCALE GENOMIC DNA]</scope>
    <source>
        <strain evidence="6">SYSU_2023b</strain>
        <tissue evidence="6">Whole body</tissue>
    </source>
</reference>
<evidence type="ECO:0000256" key="1">
    <source>
        <dbReference type="ARBA" id="ARBA00009995"/>
    </source>
</evidence>
<dbReference type="PANTHER" id="PTHR48043:SF159">
    <property type="entry name" value="EG:EG0003.4 PROTEIN-RELATED"/>
    <property type="match status" value="1"/>
</dbReference>
<keyword evidence="5" id="KW-0732">Signal</keyword>